<evidence type="ECO:0000313" key="2">
    <source>
        <dbReference type="EMBL" id="MPC23504.1"/>
    </source>
</evidence>
<dbReference type="InterPro" id="IPR014729">
    <property type="entry name" value="Rossmann-like_a/b/a_fold"/>
</dbReference>
<keyword evidence="3" id="KW-1185">Reference proteome</keyword>
<dbReference type="SUPFAM" id="SSF52402">
    <property type="entry name" value="Adenine nucleotide alpha hydrolases-like"/>
    <property type="match status" value="1"/>
</dbReference>
<comment type="caution">
    <text evidence="2">The sequence shown here is derived from an EMBL/GenBank/DDBJ whole genome shotgun (WGS) entry which is preliminary data.</text>
</comment>
<organism evidence="2 3">
    <name type="scientific">Portunus trituberculatus</name>
    <name type="common">Swimming crab</name>
    <name type="synonym">Neptunus trituberculatus</name>
    <dbReference type="NCBI Taxonomy" id="210409"/>
    <lineage>
        <taxon>Eukaryota</taxon>
        <taxon>Metazoa</taxon>
        <taxon>Ecdysozoa</taxon>
        <taxon>Arthropoda</taxon>
        <taxon>Crustacea</taxon>
        <taxon>Multicrustacea</taxon>
        <taxon>Malacostraca</taxon>
        <taxon>Eumalacostraca</taxon>
        <taxon>Eucarida</taxon>
        <taxon>Decapoda</taxon>
        <taxon>Pleocyemata</taxon>
        <taxon>Brachyura</taxon>
        <taxon>Eubrachyura</taxon>
        <taxon>Portunoidea</taxon>
        <taxon>Portunidae</taxon>
        <taxon>Portuninae</taxon>
        <taxon>Portunus</taxon>
    </lineage>
</organism>
<dbReference type="Proteomes" id="UP000324222">
    <property type="component" value="Unassembled WGS sequence"/>
</dbReference>
<dbReference type="OrthoDB" id="420046at2759"/>
<dbReference type="PANTHER" id="PTHR43686:SF1">
    <property type="entry name" value="AMINOTRAN_5 DOMAIN-CONTAINING PROTEIN"/>
    <property type="match status" value="1"/>
</dbReference>
<proteinExistence type="predicted"/>
<evidence type="ECO:0000259" key="1">
    <source>
        <dbReference type="Pfam" id="PF01171"/>
    </source>
</evidence>
<evidence type="ECO:0000313" key="3">
    <source>
        <dbReference type="Proteomes" id="UP000324222"/>
    </source>
</evidence>
<dbReference type="InterPro" id="IPR011063">
    <property type="entry name" value="TilS/TtcA_N"/>
</dbReference>
<dbReference type="Gene3D" id="3.40.50.620">
    <property type="entry name" value="HUPs"/>
    <property type="match status" value="1"/>
</dbReference>
<dbReference type="PANTHER" id="PTHR43686">
    <property type="entry name" value="SULFURTRANSFERASE-RELATED"/>
    <property type="match status" value="1"/>
</dbReference>
<protein>
    <submittedName>
        <fullName evidence="2">tRNA 2-thiocytidine biosynthesis protein TtcA</fullName>
    </submittedName>
</protein>
<reference evidence="2 3" key="1">
    <citation type="submission" date="2019-05" db="EMBL/GenBank/DDBJ databases">
        <title>Another draft genome of Portunus trituberculatus and its Hox gene families provides insights of decapod evolution.</title>
        <authorList>
            <person name="Jeong J.-H."/>
            <person name="Song I."/>
            <person name="Kim S."/>
            <person name="Choi T."/>
            <person name="Kim D."/>
            <person name="Ryu S."/>
            <person name="Kim W."/>
        </authorList>
    </citation>
    <scope>NUCLEOTIDE SEQUENCE [LARGE SCALE GENOMIC DNA]</scope>
    <source>
        <tissue evidence="2">Muscle</tissue>
    </source>
</reference>
<dbReference type="AlphaFoldDB" id="A0A5B7DR25"/>
<dbReference type="Pfam" id="PF01171">
    <property type="entry name" value="ATP_bind_3"/>
    <property type="match status" value="1"/>
</dbReference>
<sequence length="210" mass="23922">MLYLYSILDILGQAAEQQNLNSICSFCSRMKRGRLYAAARRNDCNVLAFGQHLDDLAESFMMSIFHNGRLRTMKAHYTVKEDDLRVIRPFVYVREKDLRNFAESQKLPVIPENCPACFEAPKDKVHSLLLLEYIEASVHGQERQRVKQVLAQQEVLFPGLYWSLRSALHPVMAISKTGVESSVFGKNGVLATSLKGKILSQHVFDDEEES</sequence>
<gene>
    <name evidence="2" type="primary">ttcA</name>
    <name evidence="2" type="ORF">E2C01_016555</name>
</gene>
<name>A0A5B7DR25_PORTR</name>
<accession>A0A5B7DR25</accession>
<feature type="domain" description="tRNA(Ile)-lysidine/2-thiocytidine synthase N-terminal" evidence="1">
    <location>
        <begin position="35"/>
        <end position="109"/>
    </location>
</feature>
<dbReference type="EMBL" id="VSRR010001214">
    <property type="protein sequence ID" value="MPC23504.1"/>
    <property type="molecule type" value="Genomic_DNA"/>
</dbReference>